<sequence length="107" mass="11864">MEMEIIQHKVIQYRYQIVVAGLGSIIMAFFLYAAPRLVSYFWPLLASTTVLLVAIIAFGGHSQSQLASTQAHGEKAGEGLLDYVANSRAVAEHHHHAYAAEQPHKFE</sequence>
<evidence type="ECO:0000256" key="1">
    <source>
        <dbReference type="SAM" id="Phobius"/>
    </source>
</evidence>
<evidence type="ECO:0000313" key="3">
    <source>
        <dbReference type="Proteomes" id="UP000187203"/>
    </source>
</evidence>
<dbReference type="PANTHER" id="PTHR34125:SF7">
    <property type="entry name" value="TRANSMEMBRANE PROTEIN"/>
    <property type="match status" value="1"/>
</dbReference>
<evidence type="ECO:0000313" key="2">
    <source>
        <dbReference type="EMBL" id="OMO64680.1"/>
    </source>
</evidence>
<dbReference type="PANTHER" id="PTHR34125">
    <property type="entry name" value="OS01G0762900 PROTEIN"/>
    <property type="match status" value="1"/>
</dbReference>
<name>A0A1R3H363_9ROSI</name>
<dbReference type="EMBL" id="AWUE01020884">
    <property type="protein sequence ID" value="OMO64680.1"/>
    <property type="molecule type" value="Genomic_DNA"/>
</dbReference>
<dbReference type="OrthoDB" id="649865at2759"/>
<proteinExistence type="predicted"/>
<gene>
    <name evidence="2" type="ORF">COLO4_31924</name>
</gene>
<feature type="transmembrane region" description="Helical" evidence="1">
    <location>
        <begin position="12"/>
        <end position="34"/>
    </location>
</feature>
<keyword evidence="3" id="KW-1185">Reference proteome</keyword>
<accession>A0A1R3H363</accession>
<comment type="caution">
    <text evidence="2">The sequence shown here is derived from an EMBL/GenBank/DDBJ whole genome shotgun (WGS) entry which is preliminary data.</text>
</comment>
<dbReference type="Proteomes" id="UP000187203">
    <property type="component" value="Unassembled WGS sequence"/>
</dbReference>
<feature type="transmembrane region" description="Helical" evidence="1">
    <location>
        <begin position="40"/>
        <end position="60"/>
    </location>
</feature>
<reference evidence="3" key="1">
    <citation type="submission" date="2013-09" db="EMBL/GenBank/DDBJ databases">
        <title>Corchorus olitorius genome sequencing.</title>
        <authorList>
            <person name="Alam M."/>
            <person name="Haque M.S."/>
            <person name="Islam M.S."/>
            <person name="Emdad E.M."/>
            <person name="Islam M.M."/>
            <person name="Ahmed B."/>
            <person name="Halim A."/>
            <person name="Hossen Q.M.M."/>
            <person name="Hossain M.Z."/>
            <person name="Ahmed R."/>
            <person name="Khan M.M."/>
            <person name="Islam R."/>
            <person name="Rashid M.M."/>
            <person name="Khan S.A."/>
            <person name="Rahman M.S."/>
            <person name="Alam M."/>
            <person name="Yahiya A.S."/>
            <person name="Khan M.S."/>
            <person name="Azam M.S."/>
            <person name="Haque T."/>
            <person name="Lashkar M.Z.H."/>
            <person name="Akhand A.I."/>
            <person name="Morshed G."/>
            <person name="Roy S."/>
            <person name="Uddin K.S."/>
            <person name="Rabeya T."/>
            <person name="Hossain A.S."/>
            <person name="Chowdhury A."/>
            <person name="Snigdha A.R."/>
            <person name="Mortoza M.S."/>
            <person name="Matin S.A."/>
            <person name="Hoque S.M.E."/>
            <person name="Islam M.K."/>
            <person name="Roy D.K."/>
            <person name="Haider R."/>
            <person name="Moosa M.M."/>
            <person name="Elias S.M."/>
            <person name="Hasan A.M."/>
            <person name="Jahan S."/>
            <person name="Shafiuddin M."/>
            <person name="Mahmood N."/>
            <person name="Shommy N.S."/>
        </authorList>
    </citation>
    <scope>NUCLEOTIDE SEQUENCE [LARGE SCALE GENOMIC DNA]</scope>
    <source>
        <strain evidence="3">cv. O-4</strain>
    </source>
</reference>
<dbReference type="AlphaFoldDB" id="A0A1R3H363"/>
<organism evidence="2 3">
    <name type="scientific">Corchorus olitorius</name>
    <dbReference type="NCBI Taxonomy" id="93759"/>
    <lineage>
        <taxon>Eukaryota</taxon>
        <taxon>Viridiplantae</taxon>
        <taxon>Streptophyta</taxon>
        <taxon>Embryophyta</taxon>
        <taxon>Tracheophyta</taxon>
        <taxon>Spermatophyta</taxon>
        <taxon>Magnoliopsida</taxon>
        <taxon>eudicotyledons</taxon>
        <taxon>Gunneridae</taxon>
        <taxon>Pentapetalae</taxon>
        <taxon>rosids</taxon>
        <taxon>malvids</taxon>
        <taxon>Malvales</taxon>
        <taxon>Malvaceae</taxon>
        <taxon>Grewioideae</taxon>
        <taxon>Apeibeae</taxon>
        <taxon>Corchorus</taxon>
    </lineage>
</organism>
<keyword evidence="1" id="KW-1133">Transmembrane helix</keyword>
<keyword evidence="1" id="KW-0812">Transmembrane</keyword>
<keyword evidence="1" id="KW-0472">Membrane</keyword>
<protein>
    <submittedName>
        <fullName evidence="2">Uncharacterized protein</fullName>
    </submittedName>
</protein>
<dbReference type="STRING" id="93759.A0A1R3H363"/>